<dbReference type="CDD" id="cd04301">
    <property type="entry name" value="NAT_SF"/>
    <property type="match status" value="1"/>
</dbReference>
<evidence type="ECO:0000256" key="2">
    <source>
        <dbReference type="SAM" id="MobiDB-lite"/>
    </source>
</evidence>
<dbReference type="SUPFAM" id="SSF55729">
    <property type="entry name" value="Acyl-CoA N-acyltransferases (Nat)"/>
    <property type="match status" value="1"/>
</dbReference>
<name>A0A367EXI2_9ACTN</name>
<dbReference type="PANTHER" id="PTHR13947:SF37">
    <property type="entry name" value="LD18367P"/>
    <property type="match status" value="1"/>
</dbReference>
<organism evidence="4 5">
    <name type="scientific">Streptomyces reniochalinae</name>
    <dbReference type="NCBI Taxonomy" id="2250578"/>
    <lineage>
        <taxon>Bacteria</taxon>
        <taxon>Bacillati</taxon>
        <taxon>Actinomycetota</taxon>
        <taxon>Actinomycetes</taxon>
        <taxon>Kitasatosporales</taxon>
        <taxon>Streptomycetaceae</taxon>
        <taxon>Streptomyces</taxon>
    </lineage>
</organism>
<keyword evidence="5" id="KW-1185">Reference proteome</keyword>
<dbReference type="EMBL" id="QOIM01000024">
    <property type="protein sequence ID" value="RCG22711.1"/>
    <property type="molecule type" value="Genomic_DNA"/>
</dbReference>
<dbReference type="GO" id="GO:0008080">
    <property type="term" value="F:N-acetyltransferase activity"/>
    <property type="evidence" value="ECO:0007669"/>
    <property type="project" value="InterPro"/>
</dbReference>
<sequence>MDFTTSTAGAATGATGPSGPAGSARGPSCAAVRTARPEEYARIGELVARAYLDGGLLDFGEEDPYLTTLRDAAGRAAHAELLVAEDGAGTLVGSVTFVGAQGPYAERAGEDEGEFRMLAVAESARGRGVGEALVTACAERARALGLRGLVLSTHPRMAAAHRLYERLGFTRTPERDWYPIEGMSLWTYGLTL</sequence>
<dbReference type="RefSeq" id="WP_114014540.1">
    <property type="nucleotide sequence ID" value="NZ_QOIM01000024.1"/>
</dbReference>
<gene>
    <name evidence="4" type="ORF">DQ392_05755</name>
</gene>
<accession>A0A367EXI2</accession>
<reference evidence="4 5" key="1">
    <citation type="submission" date="2018-06" db="EMBL/GenBank/DDBJ databases">
        <title>Streptomyces reniochalinae sp. nov. and Streptomyces diacarnus sp. nov. from marine sponges.</title>
        <authorList>
            <person name="Li L."/>
        </authorList>
    </citation>
    <scope>NUCLEOTIDE SEQUENCE [LARGE SCALE GENOMIC DNA]</scope>
    <source>
        <strain evidence="4 5">LHW50302</strain>
    </source>
</reference>
<dbReference type="OrthoDB" id="273614at2"/>
<dbReference type="InterPro" id="IPR000182">
    <property type="entry name" value="GNAT_dom"/>
</dbReference>
<feature type="domain" description="N-acetyltransferase" evidence="3">
    <location>
        <begin position="30"/>
        <end position="192"/>
    </location>
</feature>
<dbReference type="PANTHER" id="PTHR13947">
    <property type="entry name" value="GNAT FAMILY N-ACETYLTRANSFERASE"/>
    <property type="match status" value="1"/>
</dbReference>
<evidence type="ECO:0000313" key="5">
    <source>
        <dbReference type="Proteomes" id="UP000253507"/>
    </source>
</evidence>
<comment type="caution">
    <text evidence="4">The sequence shown here is derived from an EMBL/GenBank/DDBJ whole genome shotgun (WGS) entry which is preliminary data.</text>
</comment>
<dbReference type="Proteomes" id="UP000253507">
    <property type="component" value="Unassembled WGS sequence"/>
</dbReference>
<dbReference type="Gene3D" id="3.40.630.30">
    <property type="match status" value="1"/>
</dbReference>
<dbReference type="InterPro" id="IPR050769">
    <property type="entry name" value="NAT_camello-type"/>
</dbReference>
<evidence type="ECO:0000313" key="4">
    <source>
        <dbReference type="EMBL" id="RCG22711.1"/>
    </source>
</evidence>
<feature type="region of interest" description="Disordered" evidence="2">
    <location>
        <begin position="1"/>
        <end position="28"/>
    </location>
</feature>
<dbReference type="PROSITE" id="PS51186">
    <property type="entry name" value="GNAT"/>
    <property type="match status" value="1"/>
</dbReference>
<keyword evidence="1 4" id="KW-0808">Transferase</keyword>
<dbReference type="Pfam" id="PF00583">
    <property type="entry name" value="Acetyltransf_1"/>
    <property type="match status" value="1"/>
</dbReference>
<dbReference type="AlphaFoldDB" id="A0A367EXI2"/>
<evidence type="ECO:0000259" key="3">
    <source>
        <dbReference type="PROSITE" id="PS51186"/>
    </source>
</evidence>
<protein>
    <submittedName>
        <fullName evidence="4">GNAT family N-acetyltransferase</fullName>
    </submittedName>
</protein>
<evidence type="ECO:0000256" key="1">
    <source>
        <dbReference type="ARBA" id="ARBA00022679"/>
    </source>
</evidence>
<proteinExistence type="predicted"/>
<dbReference type="InterPro" id="IPR016181">
    <property type="entry name" value="Acyl_CoA_acyltransferase"/>
</dbReference>